<reference evidence="1" key="1">
    <citation type="submission" date="2021-02" db="EMBL/GenBank/DDBJ databases">
        <authorList>
            <consortium name="DOE Joint Genome Institute"/>
            <person name="Ahrendt S."/>
            <person name="Looney B.P."/>
            <person name="Miyauchi S."/>
            <person name="Morin E."/>
            <person name="Drula E."/>
            <person name="Courty P.E."/>
            <person name="Chicoki N."/>
            <person name="Fauchery L."/>
            <person name="Kohler A."/>
            <person name="Kuo A."/>
            <person name="Labutti K."/>
            <person name="Pangilinan J."/>
            <person name="Lipzen A."/>
            <person name="Riley R."/>
            <person name="Andreopoulos W."/>
            <person name="He G."/>
            <person name="Johnson J."/>
            <person name="Barry K.W."/>
            <person name="Grigoriev I.V."/>
            <person name="Nagy L."/>
            <person name="Hibbett D."/>
            <person name="Henrissat B."/>
            <person name="Matheny P.B."/>
            <person name="Labbe J."/>
            <person name="Martin F."/>
        </authorList>
    </citation>
    <scope>NUCLEOTIDE SEQUENCE</scope>
    <source>
        <strain evidence="1">FP105234-sp</strain>
    </source>
</reference>
<gene>
    <name evidence="1" type="ORF">FA95DRAFT_1530511</name>
</gene>
<reference evidence="1" key="2">
    <citation type="journal article" date="2022" name="New Phytol.">
        <title>Evolutionary transition to the ectomycorrhizal habit in the genomes of a hyperdiverse lineage of mushroom-forming fungi.</title>
        <authorList>
            <person name="Looney B."/>
            <person name="Miyauchi S."/>
            <person name="Morin E."/>
            <person name="Drula E."/>
            <person name="Courty P.E."/>
            <person name="Kohler A."/>
            <person name="Kuo A."/>
            <person name="LaButti K."/>
            <person name="Pangilinan J."/>
            <person name="Lipzen A."/>
            <person name="Riley R."/>
            <person name="Andreopoulos W."/>
            <person name="He G."/>
            <person name="Johnson J."/>
            <person name="Nolan M."/>
            <person name="Tritt A."/>
            <person name="Barry K.W."/>
            <person name="Grigoriev I.V."/>
            <person name="Nagy L.G."/>
            <person name="Hibbett D."/>
            <person name="Henrissat B."/>
            <person name="Matheny P.B."/>
            <person name="Labbe J."/>
            <person name="Martin F.M."/>
        </authorList>
    </citation>
    <scope>NUCLEOTIDE SEQUENCE</scope>
    <source>
        <strain evidence="1">FP105234-sp</strain>
    </source>
</reference>
<sequence length="479" mass="52897">MVWKHTYGESRPSVRALPWLTTGNVGDVFSLNVLGDTIIVLNTVKAGADLLDRRAATYSDRGRLIAGGDVMCGGLALAFQNTGTRWRRMRKATQEALNDKGVLKQLDHDNVSEAIVLTLGLLKEPGHYRGHIHRTTASLVLSATYGTPPVASKDDTIVQLADEWIARLVGENGLGAHLVDTFPVLRHVPRRFSKWRRQAEAWFAQDTSRFIDLLKGVQSDMDAGVERPSLASVVLRTDEMRHSLSSLEKAWTAGFMYGAGTDTMATTFEWWMLAMISHPDIQARAQAELDTVVGRARIPTAADLPNLPYVRATIREALRWRPASPTGMPHRASQDDWYEGMFIPKGALVIPNVAAMNLEPYGADAHMFEPARHLNVRGEMAPAPADTHDEGHVTFGFGRRLCVGRHVANASLAMHAAVTLWACSMGLAKDEAGRDIPVDVDRRDINGLSVRPQPFKCSIVPRFSDSPHILVEEHDMRVL</sequence>
<dbReference type="EMBL" id="MU275839">
    <property type="protein sequence ID" value="KAI0053639.1"/>
    <property type="molecule type" value="Genomic_DNA"/>
</dbReference>
<name>A0ACB8SBF6_9AGAM</name>
<comment type="caution">
    <text evidence="1">The sequence shown here is derived from an EMBL/GenBank/DDBJ whole genome shotgun (WGS) entry which is preliminary data.</text>
</comment>
<protein>
    <submittedName>
        <fullName evidence="1">Cytochrome P450</fullName>
    </submittedName>
</protein>
<dbReference type="Proteomes" id="UP000814033">
    <property type="component" value="Unassembled WGS sequence"/>
</dbReference>
<keyword evidence="2" id="KW-1185">Reference proteome</keyword>
<evidence type="ECO:0000313" key="2">
    <source>
        <dbReference type="Proteomes" id="UP000814033"/>
    </source>
</evidence>
<organism evidence="1 2">
    <name type="scientific">Auriscalpium vulgare</name>
    <dbReference type="NCBI Taxonomy" id="40419"/>
    <lineage>
        <taxon>Eukaryota</taxon>
        <taxon>Fungi</taxon>
        <taxon>Dikarya</taxon>
        <taxon>Basidiomycota</taxon>
        <taxon>Agaricomycotina</taxon>
        <taxon>Agaricomycetes</taxon>
        <taxon>Russulales</taxon>
        <taxon>Auriscalpiaceae</taxon>
        <taxon>Auriscalpium</taxon>
    </lineage>
</organism>
<accession>A0ACB8SBF6</accession>
<evidence type="ECO:0000313" key="1">
    <source>
        <dbReference type="EMBL" id="KAI0053639.1"/>
    </source>
</evidence>
<proteinExistence type="predicted"/>